<sequence>MQNSHSELVEIAKARLVDLGALVGRVDLPVLERRVADILEHLEEFCQEFDHDEPPHSGQGQSLASVDLANAWRSGLAPDRASALPSHAYLEKLEELGRRCSADPAAFDALAFHAAARIAEDQRLSVPLRRFVCDHLSGKLMRPRPPGRTRKTVLSDLMLAQVVAELVEKHGIKAVGNVASENEGSACAIVAQAMKELGQPPRSFSAVEKAWFASRRGKARLSVS</sequence>
<proteinExistence type="predicted"/>
<evidence type="ECO:0000313" key="1">
    <source>
        <dbReference type="EMBL" id="MFC3706243.1"/>
    </source>
</evidence>
<dbReference type="EMBL" id="JBHRYD010000016">
    <property type="protein sequence ID" value="MFC3706243.1"/>
    <property type="molecule type" value="Genomic_DNA"/>
</dbReference>
<organism evidence="1 2">
    <name type="scientific">Devosia honganensis</name>
    <dbReference type="NCBI Taxonomy" id="1610527"/>
    <lineage>
        <taxon>Bacteria</taxon>
        <taxon>Pseudomonadati</taxon>
        <taxon>Pseudomonadota</taxon>
        <taxon>Alphaproteobacteria</taxon>
        <taxon>Hyphomicrobiales</taxon>
        <taxon>Devosiaceae</taxon>
        <taxon>Devosia</taxon>
    </lineage>
</organism>
<dbReference type="Proteomes" id="UP001595613">
    <property type="component" value="Unassembled WGS sequence"/>
</dbReference>
<reference evidence="2" key="1">
    <citation type="journal article" date="2019" name="Int. J. Syst. Evol. Microbiol.">
        <title>The Global Catalogue of Microorganisms (GCM) 10K type strain sequencing project: providing services to taxonomists for standard genome sequencing and annotation.</title>
        <authorList>
            <consortium name="The Broad Institute Genomics Platform"/>
            <consortium name="The Broad Institute Genome Sequencing Center for Infectious Disease"/>
            <person name="Wu L."/>
            <person name="Ma J."/>
        </authorList>
    </citation>
    <scope>NUCLEOTIDE SEQUENCE [LARGE SCALE GENOMIC DNA]</scope>
    <source>
        <strain evidence="2">KCTC 42281</strain>
    </source>
</reference>
<dbReference type="RefSeq" id="WP_380098346.1">
    <property type="nucleotide sequence ID" value="NZ_JBHRYD010000016.1"/>
</dbReference>
<name>A0ABV7X6H6_9HYPH</name>
<protein>
    <submittedName>
        <fullName evidence="1">Uncharacterized protein</fullName>
    </submittedName>
</protein>
<evidence type="ECO:0000313" key="2">
    <source>
        <dbReference type="Proteomes" id="UP001595613"/>
    </source>
</evidence>
<comment type="caution">
    <text evidence="1">The sequence shown here is derived from an EMBL/GenBank/DDBJ whole genome shotgun (WGS) entry which is preliminary data.</text>
</comment>
<keyword evidence="2" id="KW-1185">Reference proteome</keyword>
<gene>
    <name evidence="1" type="ORF">ACFOOL_15955</name>
</gene>
<accession>A0ABV7X6H6</accession>